<reference evidence="1 2" key="1">
    <citation type="journal article" date="2015" name="Nature">
        <title>rRNA introns, odd ribosomes, and small enigmatic genomes across a large radiation of phyla.</title>
        <authorList>
            <person name="Brown C.T."/>
            <person name="Hug L.A."/>
            <person name="Thomas B.C."/>
            <person name="Sharon I."/>
            <person name="Castelle C.J."/>
            <person name="Singh A."/>
            <person name="Wilkins M.J."/>
            <person name="Williams K.H."/>
            <person name="Banfield J.F."/>
        </authorList>
    </citation>
    <scope>NUCLEOTIDE SEQUENCE [LARGE SCALE GENOMIC DNA]</scope>
    <source>
        <strain evidence="2">GW2011_GWA1_39_13</strain>
    </source>
</reference>
<gene>
    <name evidence="1" type="ORF">UT29_C0001G0171</name>
</gene>
<organism evidence="1 2">
    <name type="scientific">Yanofskybacteria sp. (strain GW2011_GWA1_39_13)</name>
    <dbReference type="NCBI Taxonomy" id="1619019"/>
    <lineage>
        <taxon>Bacteria</taxon>
        <taxon>Candidatus Yanofskyibacteriota</taxon>
    </lineage>
</organism>
<dbReference type="EMBL" id="LBWF01000001">
    <property type="protein sequence ID" value="KKR02691.1"/>
    <property type="molecule type" value="Genomic_DNA"/>
</dbReference>
<dbReference type="Proteomes" id="UP000034845">
    <property type="component" value="Unassembled WGS sequence"/>
</dbReference>
<comment type="caution">
    <text evidence="1">The sequence shown here is derived from an EMBL/GenBank/DDBJ whole genome shotgun (WGS) entry which is preliminary data.</text>
</comment>
<name>A0A0G0MQH3_YANXG</name>
<protein>
    <submittedName>
        <fullName evidence="1">Uncharacterized protein</fullName>
    </submittedName>
</protein>
<evidence type="ECO:0000313" key="1">
    <source>
        <dbReference type="EMBL" id="KKR02691.1"/>
    </source>
</evidence>
<sequence>MTLTPDEVRNRLRQLLKEFEPFIIEINQLRLNCRHTRLKTYKSGFQECKDCGKEGIYKETGSIFDTYLNPELRFFEEGKIKKLVISQTDIRAQYRELKKKIKPIIKSVRKLRRTCKHPNMEFEGSSGDTCPDCGIYIP</sequence>
<evidence type="ECO:0000313" key="2">
    <source>
        <dbReference type="Proteomes" id="UP000034845"/>
    </source>
</evidence>
<dbReference type="AlphaFoldDB" id="A0A0G0MQH3"/>
<proteinExistence type="predicted"/>
<accession>A0A0G0MQH3</accession>